<dbReference type="PANTHER" id="PTHR30404:SF0">
    <property type="entry name" value="N-ACETYLMURAMOYL-L-ALANINE AMIDASE AMIC"/>
    <property type="match status" value="1"/>
</dbReference>
<organism evidence="3 4">
    <name type="scientific">Candidatus Lachnoclostridium stercorigallinarum</name>
    <dbReference type="NCBI Taxonomy" id="2838634"/>
    <lineage>
        <taxon>Bacteria</taxon>
        <taxon>Bacillati</taxon>
        <taxon>Bacillota</taxon>
        <taxon>Clostridia</taxon>
        <taxon>Lachnospirales</taxon>
        <taxon>Lachnospiraceae</taxon>
    </lineage>
</organism>
<reference evidence="3" key="1">
    <citation type="journal article" date="2021" name="PeerJ">
        <title>Extensive microbial diversity within the chicken gut microbiome revealed by metagenomics and culture.</title>
        <authorList>
            <person name="Gilroy R."/>
            <person name="Ravi A."/>
            <person name="Getino M."/>
            <person name="Pursley I."/>
            <person name="Horton D.L."/>
            <person name="Alikhan N.F."/>
            <person name="Baker D."/>
            <person name="Gharbi K."/>
            <person name="Hall N."/>
            <person name="Watson M."/>
            <person name="Adriaenssens E.M."/>
            <person name="Foster-Nyarko E."/>
            <person name="Jarju S."/>
            <person name="Secka A."/>
            <person name="Antonio M."/>
            <person name="Oren A."/>
            <person name="Chaudhuri R.R."/>
            <person name="La Ragione R."/>
            <person name="Hildebrand F."/>
            <person name="Pallen M.J."/>
        </authorList>
    </citation>
    <scope>NUCLEOTIDE SEQUENCE</scope>
    <source>
        <strain evidence="3">ChiBcec1-1093</strain>
    </source>
</reference>
<dbReference type="InterPro" id="IPR007730">
    <property type="entry name" value="SPOR-like_dom"/>
</dbReference>
<dbReference type="GO" id="GO:0008745">
    <property type="term" value="F:N-acetylmuramoyl-L-alanine amidase activity"/>
    <property type="evidence" value="ECO:0007669"/>
    <property type="project" value="InterPro"/>
</dbReference>
<dbReference type="AlphaFoldDB" id="A0A9D2GKD6"/>
<dbReference type="Pfam" id="PF05036">
    <property type="entry name" value="SPOR"/>
    <property type="match status" value="1"/>
</dbReference>
<dbReference type="PROSITE" id="PS51724">
    <property type="entry name" value="SPOR"/>
    <property type="match status" value="1"/>
</dbReference>
<dbReference type="Pfam" id="PF01520">
    <property type="entry name" value="Amidase_3"/>
    <property type="match status" value="1"/>
</dbReference>
<dbReference type="Proteomes" id="UP000824101">
    <property type="component" value="Unassembled WGS sequence"/>
</dbReference>
<dbReference type="PANTHER" id="PTHR30404">
    <property type="entry name" value="N-ACETYLMURAMOYL-L-ALANINE AMIDASE"/>
    <property type="match status" value="1"/>
</dbReference>
<dbReference type="GO" id="GO:0030288">
    <property type="term" value="C:outer membrane-bounded periplasmic space"/>
    <property type="evidence" value="ECO:0007669"/>
    <property type="project" value="TreeGrafter"/>
</dbReference>
<accession>A0A9D2GKD6</accession>
<dbReference type="GO" id="GO:0009253">
    <property type="term" value="P:peptidoglycan catabolic process"/>
    <property type="evidence" value="ECO:0007669"/>
    <property type="project" value="InterPro"/>
</dbReference>
<dbReference type="CDD" id="cd02696">
    <property type="entry name" value="MurNAc-LAA"/>
    <property type="match status" value="1"/>
</dbReference>
<dbReference type="GO" id="GO:0042834">
    <property type="term" value="F:peptidoglycan binding"/>
    <property type="evidence" value="ECO:0007669"/>
    <property type="project" value="InterPro"/>
</dbReference>
<dbReference type="InterPro" id="IPR002508">
    <property type="entry name" value="MurNAc-LAA_cat"/>
</dbReference>
<protein>
    <submittedName>
        <fullName evidence="3">N-acetylmuramoyl-L-alanine amidase</fullName>
    </submittedName>
</protein>
<dbReference type="InterPro" id="IPR036680">
    <property type="entry name" value="SPOR-like_sf"/>
</dbReference>
<reference evidence="3" key="2">
    <citation type="submission" date="2021-04" db="EMBL/GenBank/DDBJ databases">
        <authorList>
            <person name="Gilroy R."/>
        </authorList>
    </citation>
    <scope>NUCLEOTIDE SEQUENCE</scope>
    <source>
        <strain evidence="3">ChiBcec1-1093</strain>
    </source>
</reference>
<sequence>MSETKRVIIDAGHGGSDPGAVFEGRQEKDDALRLALAVGRILENNGVEVMYTRVTDVFDSPLEKAQMANRSGADYLISIHRNAMPIPGTASGVMSLVYEKGGTAELLGNNINRQLAQAGFEDLGVIERPGLILLRRSEMPAVLVEAGFIDNPSDNAVFDSRFEEIAGAIAAGILQTMREEDELRPEYYQIQVGAYVSRQVAEEVTMELMEQGYPAFYIYQDGYYKVRVGAFLNLDNAVHMEARLRRDGWNTMLVLEPAVY</sequence>
<dbReference type="InterPro" id="IPR050695">
    <property type="entry name" value="N-acetylmuramoyl_amidase_3"/>
</dbReference>
<name>A0A9D2GKD6_9FIRM</name>
<dbReference type="Gene3D" id="3.40.630.40">
    <property type="entry name" value="Zn-dependent exopeptidases"/>
    <property type="match status" value="1"/>
</dbReference>
<evidence type="ECO:0000259" key="2">
    <source>
        <dbReference type="PROSITE" id="PS51724"/>
    </source>
</evidence>
<feature type="domain" description="SPOR" evidence="2">
    <location>
        <begin position="182"/>
        <end position="257"/>
    </location>
</feature>
<evidence type="ECO:0000256" key="1">
    <source>
        <dbReference type="ARBA" id="ARBA00022801"/>
    </source>
</evidence>
<dbReference type="SUPFAM" id="SSF110997">
    <property type="entry name" value="Sporulation related repeat"/>
    <property type="match status" value="1"/>
</dbReference>
<keyword evidence="1" id="KW-0378">Hydrolase</keyword>
<evidence type="ECO:0000313" key="3">
    <source>
        <dbReference type="EMBL" id="HIZ80341.1"/>
    </source>
</evidence>
<gene>
    <name evidence="3" type="ORF">IAA17_11195</name>
</gene>
<comment type="caution">
    <text evidence="3">The sequence shown here is derived from an EMBL/GenBank/DDBJ whole genome shotgun (WGS) entry which is preliminary data.</text>
</comment>
<dbReference type="Gene3D" id="3.30.70.1070">
    <property type="entry name" value="Sporulation related repeat"/>
    <property type="match status" value="1"/>
</dbReference>
<evidence type="ECO:0000313" key="4">
    <source>
        <dbReference type="Proteomes" id="UP000824101"/>
    </source>
</evidence>
<proteinExistence type="predicted"/>
<dbReference type="SMART" id="SM00646">
    <property type="entry name" value="Ami_3"/>
    <property type="match status" value="1"/>
</dbReference>
<dbReference type="SUPFAM" id="SSF53187">
    <property type="entry name" value="Zn-dependent exopeptidases"/>
    <property type="match status" value="1"/>
</dbReference>
<dbReference type="EMBL" id="DXBC01000177">
    <property type="protein sequence ID" value="HIZ80341.1"/>
    <property type="molecule type" value="Genomic_DNA"/>
</dbReference>